<keyword evidence="3" id="KW-1185">Reference proteome</keyword>
<dbReference type="STRING" id="1296120.A0A1B9GP73"/>
<name>A0A1B9GP73_9TREE</name>
<evidence type="ECO:0000313" key="3">
    <source>
        <dbReference type="Proteomes" id="UP000092666"/>
    </source>
</evidence>
<sequence>MRDTRTGTWNFDPSLHDIPTPDEFAFHRCPQYITPSQDEELLQLAERYGTRFLGSTSTLTKALSQIYFAISGGKGVDLKTLSQDFASGRTDFTPGAELPACIILDKLRGDKYSVDSDKRWDIENVISDFGRILEKMLTSESSSDFKRFLTSSPESAVSEAERTEKEAYRYQQMGSLLMRSQLDCYDPRLPGSGVFDIKTRAALPIRYDRANYIANSAYDIFKERGYTQSYEREYYDLMRAGMLKFSLQVRIGGMDGIFLAYHNTSRLFGFQYVSLPEIDERIFGSTEMAEQAFKLSVRLLEELLQRCVAAFPDQAVNVTLKHSPSVHKHSVTAYVEPKEWDDASVAGPRPIQAITFTMENSLDGEVIEGPVAFSIDDKTRAAQNWSVKYDVTTSGTDEASQSRAREGLAKLHNDLAAMSSLYVPAGQSVASMIKRDQFARRRDRKDREKARRATVEEMNKDTTGHDSAAASRIEDGEANGTAVSPKSAEISGDIDQEQGNATVVADQGDSTEAPTTTNSSSAVRSSPSTPSEPFVRIRWREPGPRQLQLREEATQSGRAYEKRKRGWKKGLYAWKND</sequence>
<protein>
    <recommendedName>
        <fullName evidence="4">Mitochondrial protein Pet127</fullName>
    </recommendedName>
</protein>
<dbReference type="GO" id="GO:0000964">
    <property type="term" value="P:mitochondrial RNA 5'-end processing"/>
    <property type="evidence" value="ECO:0007669"/>
    <property type="project" value="TreeGrafter"/>
</dbReference>
<evidence type="ECO:0008006" key="4">
    <source>
        <dbReference type="Google" id="ProtNLM"/>
    </source>
</evidence>
<accession>A0A1B9GP73</accession>
<feature type="compositionally biased region" description="Low complexity" evidence="1">
    <location>
        <begin position="515"/>
        <end position="531"/>
    </location>
</feature>
<dbReference type="OrthoDB" id="10249045at2759"/>
<feature type="compositionally biased region" description="Basic and acidic residues" evidence="1">
    <location>
        <begin position="434"/>
        <end position="464"/>
    </location>
</feature>
<feature type="region of interest" description="Disordered" evidence="1">
    <location>
        <begin position="434"/>
        <end position="577"/>
    </location>
</feature>
<dbReference type="Proteomes" id="UP000092666">
    <property type="component" value="Unassembled WGS sequence"/>
</dbReference>
<feature type="compositionally biased region" description="Basic and acidic residues" evidence="1">
    <location>
        <begin position="538"/>
        <end position="553"/>
    </location>
</feature>
<dbReference type="InterPro" id="IPR013943">
    <property type="entry name" value="Pet127"/>
</dbReference>
<evidence type="ECO:0000256" key="1">
    <source>
        <dbReference type="SAM" id="MobiDB-lite"/>
    </source>
</evidence>
<dbReference type="EMBL" id="KV700128">
    <property type="protein sequence ID" value="OCF32817.1"/>
    <property type="molecule type" value="Genomic_DNA"/>
</dbReference>
<dbReference type="PANTHER" id="PTHR31014">
    <property type="entry name" value="MITOCHONDRIAL TRANSLATION SYSTEM COMPONENT PET127-RELATED"/>
    <property type="match status" value="1"/>
</dbReference>
<proteinExistence type="predicted"/>
<dbReference type="PANTHER" id="PTHR31014:SF0">
    <property type="entry name" value="MITOCHONDRIAL TRANSLATION SYSTEM COMPONENT PET127-RELATED"/>
    <property type="match status" value="1"/>
</dbReference>
<reference evidence="2 3" key="1">
    <citation type="submission" date="2013-07" db="EMBL/GenBank/DDBJ databases">
        <title>The Genome Sequence of Cryptococcus heveanensis BCC8398.</title>
        <authorList>
            <consortium name="The Broad Institute Genome Sequencing Platform"/>
            <person name="Cuomo C."/>
            <person name="Litvintseva A."/>
            <person name="Chen Y."/>
            <person name="Heitman J."/>
            <person name="Sun S."/>
            <person name="Springer D."/>
            <person name="Dromer F."/>
            <person name="Young S.K."/>
            <person name="Zeng Q."/>
            <person name="Gargeya S."/>
            <person name="Fitzgerald M."/>
            <person name="Abouelleil A."/>
            <person name="Alvarado L."/>
            <person name="Berlin A.M."/>
            <person name="Chapman S.B."/>
            <person name="Dewar J."/>
            <person name="Goldberg J."/>
            <person name="Griggs A."/>
            <person name="Gujja S."/>
            <person name="Hansen M."/>
            <person name="Howarth C."/>
            <person name="Imamovic A."/>
            <person name="Larimer J."/>
            <person name="McCowan C."/>
            <person name="Murphy C."/>
            <person name="Pearson M."/>
            <person name="Priest M."/>
            <person name="Roberts A."/>
            <person name="Saif S."/>
            <person name="Shea T."/>
            <person name="Sykes S."/>
            <person name="Wortman J."/>
            <person name="Nusbaum C."/>
            <person name="Birren B."/>
        </authorList>
    </citation>
    <scope>NUCLEOTIDE SEQUENCE [LARGE SCALE GENOMIC DNA]</scope>
    <source>
        <strain evidence="2 3">BCC8398</strain>
    </source>
</reference>
<evidence type="ECO:0000313" key="2">
    <source>
        <dbReference type="EMBL" id="OCF32817.1"/>
    </source>
</evidence>
<organism evidence="2 3">
    <name type="scientific">Kwoniella heveanensis BCC8398</name>
    <dbReference type="NCBI Taxonomy" id="1296120"/>
    <lineage>
        <taxon>Eukaryota</taxon>
        <taxon>Fungi</taxon>
        <taxon>Dikarya</taxon>
        <taxon>Basidiomycota</taxon>
        <taxon>Agaricomycotina</taxon>
        <taxon>Tremellomycetes</taxon>
        <taxon>Tremellales</taxon>
        <taxon>Cryptococcaceae</taxon>
        <taxon>Kwoniella</taxon>
    </lineage>
</organism>
<reference evidence="3" key="2">
    <citation type="submission" date="2013-12" db="EMBL/GenBank/DDBJ databases">
        <title>Evolution of pathogenesis and genome organization in the Tremellales.</title>
        <authorList>
            <person name="Cuomo C."/>
            <person name="Litvintseva A."/>
            <person name="Heitman J."/>
            <person name="Chen Y."/>
            <person name="Sun S."/>
            <person name="Springer D."/>
            <person name="Dromer F."/>
            <person name="Young S."/>
            <person name="Zeng Q."/>
            <person name="Chapman S."/>
            <person name="Gujja S."/>
            <person name="Saif S."/>
            <person name="Birren B."/>
        </authorList>
    </citation>
    <scope>NUCLEOTIDE SEQUENCE [LARGE SCALE GENOMIC DNA]</scope>
    <source>
        <strain evidence="3">BCC8398</strain>
    </source>
</reference>
<dbReference type="GO" id="GO:0005740">
    <property type="term" value="C:mitochondrial envelope"/>
    <property type="evidence" value="ECO:0007669"/>
    <property type="project" value="TreeGrafter"/>
</dbReference>
<dbReference type="AlphaFoldDB" id="A0A1B9GP73"/>
<dbReference type="Pfam" id="PF08634">
    <property type="entry name" value="Pet127"/>
    <property type="match status" value="1"/>
</dbReference>
<gene>
    <name evidence="2" type="ORF">I316_05453</name>
</gene>